<reference evidence="3" key="1">
    <citation type="journal article" date="2019" name="Int. J. Syst. Evol. Microbiol.">
        <title>The Global Catalogue of Microorganisms (GCM) 10K type strain sequencing project: providing services to taxonomists for standard genome sequencing and annotation.</title>
        <authorList>
            <consortium name="The Broad Institute Genomics Platform"/>
            <consortium name="The Broad Institute Genome Sequencing Center for Infectious Disease"/>
            <person name="Wu L."/>
            <person name="Ma J."/>
        </authorList>
    </citation>
    <scope>NUCLEOTIDE SEQUENCE [LARGE SCALE GENOMIC DNA]</scope>
    <source>
        <strain evidence="3">KCTC 62102</strain>
    </source>
</reference>
<dbReference type="InterPro" id="IPR013324">
    <property type="entry name" value="RNA_pol_sigma_r3/r4-like"/>
</dbReference>
<dbReference type="EMBL" id="JBHRSM010000016">
    <property type="protein sequence ID" value="MFC3086293.1"/>
    <property type="molecule type" value="Genomic_DNA"/>
</dbReference>
<name>A0ABV7DW57_9RHOB</name>
<dbReference type="RefSeq" id="WP_197646779.1">
    <property type="nucleotide sequence ID" value="NZ_JAEACP010000020.1"/>
</dbReference>
<dbReference type="SUPFAM" id="SSF88659">
    <property type="entry name" value="Sigma3 and sigma4 domains of RNA polymerase sigma factors"/>
    <property type="match status" value="1"/>
</dbReference>
<dbReference type="Pfam" id="PF04545">
    <property type="entry name" value="Sigma70_r4"/>
    <property type="match status" value="1"/>
</dbReference>
<accession>A0ABV7DW57</accession>
<keyword evidence="3" id="KW-1185">Reference proteome</keyword>
<dbReference type="InterPro" id="IPR036388">
    <property type="entry name" value="WH-like_DNA-bd_sf"/>
</dbReference>
<evidence type="ECO:0000313" key="3">
    <source>
        <dbReference type="Proteomes" id="UP001595445"/>
    </source>
</evidence>
<feature type="domain" description="RNA polymerase sigma-70 region 4" evidence="1">
    <location>
        <begin position="188"/>
        <end position="235"/>
    </location>
</feature>
<proteinExistence type="predicted"/>
<organism evidence="2 3">
    <name type="scientific">Tabrizicola soli</name>
    <dbReference type="NCBI Taxonomy" id="2185115"/>
    <lineage>
        <taxon>Bacteria</taxon>
        <taxon>Pseudomonadati</taxon>
        <taxon>Pseudomonadota</taxon>
        <taxon>Alphaproteobacteria</taxon>
        <taxon>Rhodobacterales</taxon>
        <taxon>Paracoccaceae</taxon>
        <taxon>Tabrizicola</taxon>
    </lineage>
</organism>
<comment type="caution">
    <text evidence="2">The sequence shown here is derived from an EMBL/GenBank/DDBJ whole genome shotgun (WGS) entry which is preliminary data.</text>
</comment>
<sequence>MRASWSALHTSLIRKLNLRSSQVDFQAMRQADPELAAFGSIPALLEHQHARDGDPAARFAVIRALVMAAQSDQRYRSTAHLMVIVALWPGLDAVFWRLSRGFPDRRDDLPAEIVARIGEAILTLDLDRVTAVTATLLRNVERDIRRDMVATRVVGETLKSIADPVIEALVVETAESVEVQPQDLTDHLACLAQRDATLLRRVFLLGETQEEAGRALGLEPAAARKRYQRALAKLRSQQKAPPVLSHSGSPVGL</sequence>
<gene>
    <name evidence="2" type="ORF">ACFOD6_09570</name>
</gene>
<dbReference type="InterPro" id="IPR007630">
    <property type="entry name" value="RNA_pol_sigma70_r4"/>
</dbReference>
<evidence type="ECO:0000259" key="1">
    <source>
        <dbReference type="Pfam" id="PF04545"/>
    </source>
</evidence>
<evidence type="ECO:0000313" key="2">
    <source>
        <dbReference type="EMBL" id="MFC3086293.1"/>
    </source>
</evidence>
<dbReference type="Proteomes" id="UP001595445">
    <property type="component" value="Unassembled WGS sequence"/>
</dbReference>
<dbReference type="Gene3D" id="1.10.10.10">
    <property type="entry name" value="Winged helix-like DNA-binding domain superfamily/Winged helix DNA-binding domain"/>
    <property type="match status" value="1"/>
</dbReference>
<protein>
    <submittedName>
        <fullName evidence="2">Sigma-70 family RNA polymerase sigma factor</fullName>
    </submittedName>
</protein>